<protein>
    <recommendedName>
        <fullName evidence="1">RsbT co-antagonist protein RsbRD N-terminal domain-containing protein</fullName>
    </recommendedName>
</protein>
<dbReference type="OrthoDB" id="1724246at2"/>
<accession>A0A7U4QMH5</accession>
<evidence type="ECO:0000313" key="2">
    <source>
        <dbReference type="EMBL" id="AMM42080.1"/>
    </source>
</evidence>
<reference evidence="2 3" key="1">
    <citation type="submission" date="2015-10" db="EMBL/GenBank/DDBJ databases">
        <title>Candidatus Desulfofervidus auxilii, a hydrogenotrophic sulfate-reducing bacterium involved in the thermophilic anaerobic oxidation of methane.</title>
        <authorList>
            <person name="Krukenberg V."/>
            <person name="Richter M."/>
            <person name="Wegener G."/>
        </authorList>
    </citation>
    <scope>NUCLEOTIDE SEQUENCE [LARGE SCALE GENOMIC DNA]</scope>
    <source>
        <strain evidence="2 3">HS1</strain>
    </source>
</reference>
<evidence type="ECO:0000259" key="1">
    <source>
        <dbReference type="Pfam" id="PF14361"/>
    </source>
</evidence>
<dbReference type="AlphaFoldDB" id="A0A7U4QMH5"/>
<proteinExistence type="predicted"/>
<dbReference type="KEGG" id="daw:HS1_002296"/>
<sequence>MNLQNLLIEKRSVILDKWLDLILEGYQKRGQIFFKKEKDRFLNPVGYEFRKGIGGIYRALIEKVEDSEVTIFIDKIARIRAVQDFSPAQAVSFIFLLKKAIREELEETILKDGLADEWLELESKIDHLALLCFNIYMQCKEKLYEIRVNEIKRKTYSLLKRADLIYEIPDFKEDNSDSKNIEMRRGVNEF</sequence>
<dbReference type="EMBL" id="CP013015">
    <property type="protein sequence ID" value="AMM42080.1"/>
    <property type="molecule type" value="Genomic_DNA"/>
</dbReference>
<keyword evidence="3" id="KW-1185">Reference proteome</keyword>
<dbReference type="Proteomes" id="UP000070560">
    <property type="component" value="Chromosome"/>
</dbReference>
<gene>
    <name evidence="2" type="ORF">HS1_002296</name>
</gene>
<dbReference type="Pfam" id="PF14361">
    <property type="entry name" value="RsbRD_N"/>
    <property type="match status" value="1"/>
</dbReference>
<feature type="domain" description="RsbT co-antagonist protein RsbRD N-terminal" evidence="1">
    <location>
        <begin position="14"/>
        <end position="147"/>
    </location>
</feature>
<organism evidence="2 3">
    <name type="scientific">Desulfofervidus auxilii</name>
    <dbReference type="NCBI Taxonomy" id="1621989"/>
    <lineage>
        <taxon>Bacteria</taxon>
        <taxon>Pseudomonadati</taxon>
        <taxon>Thermodesulfobacteriota</taxon>
        <taxon>Candidatus Desulfofervidia</taxon>
        <taxon>Candidatus Desulfofervidales</taxon>
        <taxon>Candidatus Desulfofervidaceae</taxon>
        <taxon>Candidatus Desulfofervidus</taxon>
    </lineage>
</organism>
<dbReference type="RefSeq" id="WP_066065635.1">
    <property type="nucleotide sequence ID" value="NZ_CP013015.1"/>
</dbReference>
<name>A0A7U4QMH5_DESA2</name>
<dbReference type="InterPro" id="IPR025751">
    <property type="entry name" value="RsbRD_N_dom"/>
</dbReference>
<evidence type="ECO:0000313" key="3">
    <source>
        <dbReference type="Proteomes" id="UP000070560"/>
    </source>
</evidence>